<dbReference type="PROSITE" id="PS50109">
    <property type="entry name" value="HIS_KIN"/>
    <property type="match status" value="1"/>
</dbReference>
<keyword evidence="6 11" id="KW-0418">Kinase</keyword>
<evidence type="ECO:0000313" key="13">
    <source>
        <dbReference type="EMBL" id="SEP74954.1"/>
    </source>
</evidence>
<dbReference type="SMART" id="SM00387">
    <property type="entry name" value="HATPase_c"/>
    <property type="match status" value="1"/>
</dbReference>
<comment type="catalytic activity">
    <reaction evidence="1">
        <text>ATP + protein L-histidine = ADP + protein N-phospho-L-histidine.</text>
        <dbReference type="EC" id="2.7.13.3"/>
    </reaction>
</comment>
<evidence type="ECO:0000313" key="15">
    <source>
        <dbReference type="Proteomes" id="UP000181998"/>
    </source>
</evidence>
<dbReference type="GO" id="GO:0000155">
    <property type="term" value="F:phosphorelay sensor kinase activity"/>
    <property type="evidence" value="ECO:0007669"/>
    <property type="project" value="InterPro"/>
</dbReference>
<keyword evidence="4" id="KW-0808">Transferase</keyword>
<evidence type="ECO:0000256" key="7">
    <source>
        <dbReference type="ARBA" id="ARBA00022840"/>
    </source>
</evidence>
<reference evidence="12 15" key="1">
    <citation type="submission" date="2016-10" db="EMBL/GenBank/DDBJ databases">
        <authorList>
            <person name="de Groot N.N."/>
        </authorList>
    </citation>
    <scope>NUCLEOTIDE SEQUENCE [LARGE SCALE GENOMIC DNA]</scope>
    <source>
        <strain evidence="12">Nm10</strain>
        <strain evidence="13 15">Nm9</strain>
    </source>
</reference>
<dbReference type="Proteomes" id="UP000182882">
    <property type="component" value="Unassembled WGS sequence"/>
</dbReference>
<evidence type="ECO:0000313" key="18">
    <source>
        <dbReference type="Proteomes" id="UP000244110"/>
    </source>
</evidence>
<keyword evidence="16" id="KW-1185">Reference proteome</keyword>
<evidence type="ECO:0000259" key="10">
    <source>
        <dbReference type="PROSITE" id="PS50109"/>
    </source>
</evidence>
<dbReference type="EMBL" id="FNLN01000002">
    <property type="protein sequence ID" value="SDT84870.1"/>
    <property type="molecule type" value="Genomic_DNA"/>
</dbReference>
<keyword evidence="3" id="KW-0597">Phosphoprotein</keyword>
<dbReference type="EMBL" id="QAOL01000031">
    <property type="protein sequence ID" value="PTQ81576.1"/>
    <property type="molecule type" value="Genomic_DNA"/>
</dbReference>
<keyword evidence="9" id="KW-0812">Transmembrane</keyword>
<dbReference type="CDD" id="cd16917">
    <property type="entry name" value="HATPase_UhpB-NarQ-NarX-like"/>
    <property type="match status" value="1"/>
</dbReference>
<organism evidence="11 18">
    <name type="scientific">Nitrosomonas ureae</name>
    <dbReference type="NCBI Taxonomy" id="44577"/>
    <lineage>
        <taxon>Bacteria</taxon>
        <taxon>Pseudomonadati</taxon>
        <taxon>Pseudomonadota</taxon>
        <taxon>Betaproteobacteria</taxon>
        <taxon>Nitrosomonadales</taxon>
        <taxon>Nitrosomonadaceae</taxon>
        <taxon>Nitrosomonas</taxon>
    </lineage>
</organism>
<dbReference type="Pfam" id="PF02518">
    <property type="entry name" value="HATPase_c"/>
    <property type="match status" value="1"/>
</dbReference>
<dbReference type="InterPro" id="IPR050482">
    <property type="entry name" value="Sensor_HK_TwoCompSys"/>
</dbReference>
<dbReference type="GO" id="GO:0005524">
    <property type="term" value="F:ATP binding"/>
    <property type="evidence" value="ECO:0007669"/>
    <property type="project" value="UniProtKB-KW"/>
</dbReference>
<dbReference type="OrthoDB" id="9797605at2"/>
<gene>
    <name evidence="11" type="ORF">C8R28_103137</name>
    <name evidence="12" type="ORF">SAMN05216406_102147</name>
    <name evidence="13" type="ORF">SAMN05421510_100394</name>
    <name evidence="14" type="ORF">SAMN06297164_0567</name>
</gene>
<dbReference type="InterPro" id="IPR005467">
    <property type="entry name" value="His_kinase_dom"/>
</dbReference>
<dbReference type="Gene3D" id="3.30.565.10">
    <property type="entry name" value="Histidine kinase-like ATPase, C-terminal domain"/>
    <property type="match status" value="1"/>
</dbReference>
<dbReference type="EMBL" id="FOFX01000003">
    <property type="protein sequence ID" value="SEP74954.1"/>
    <property type="molecule type" value="Genomic_DNA"/>
</dbReference>
<dbReference type="STRING" id="44577.ATY38_00815"/>
<evidence type="ECO:0000256" key="6">
    <source>
        <dbReference type="ARBA" id="ARBA00022777"/>
    </source>
</evidence>
<evidence type="ECO:0000256" key="2">
    <source>
        <dbReference type="ARBA" id="ARBA00012438"/>
    </source>
</evidence>
<name>A0A0S3AFE3_9PROT</name>
<feature type="domain" description="Histidine kinase" evidence="10">
    <location>
        <begin position="500"/>
        <end position="702"/>
    </location>
</feature>
<keyword evidence="9" id="KW-1133">Transmembrane helix</keyword>
<reference evidence="14 17" key="3">
    <citation type="submission" date="2017-09" db="EMBL/GenBank/DDBJ databases">
        <authorList>
            <person name="Ehlers B."/>
            <person name="Leendertz F.H."/>
        </authorList>
    </citation>
    <scope>NUCLEOTIDE SEQUENCE [LARGE SCALE GENOMIC DNA]</scope>
    <source>
        <strain evidence="14 17">Nm42</strain>
    </source>
</reference>
<evidence type="ECO:0000313" key="16">
    <source>
        <dbReference type="Proteomes" id="UP000182882"/>
    </source>
</evidence>
<dbReference type="EMBL" id="OCMU01000001">
    <property type="protein sequence ID" value="SOD16487.1"/>
    <property type="molecule type" value="Genomic_DNA"/>
</dbReference>
<dbReference type="PANTHER" id="PTHR24421:SF10">
    <property type="entry name" value="NITRATE_NITRITE SENSOR PROTEIN NARQ"/>
    <property type="match status" value="1"/>
</dbReference>
<reference evidence="16" key="2">
    <citation type="submission" date="2016-10" db="EMBL/GenBank/DDBJ databases">
        <authorList>
            <person name="Varghese N."/>
            <person name="Submissions S."/>
        </authorList>
    </citation>
    <scope>NUCLEOTIDE SEQUENCE [LARGE SCALE GENOMIC DNA]</scope>
    <source>
        <strain evidence="16">Nm10</strain>
    </source>
</reference>
<keyword evidence="8" id="KW-0902">Two-component regulatory system</keyword>
<dbReference type="Proteomes" id="UP000244110">
    <property type="component" value="Unassembled WGS sequence"/>
</dbReference>
<dbReference type="GO" id="GO:0046983">
    <property type="term" value="F:protein dimerization activity"/>
    <property type="evidence" value="ECO:0007669"/>
    <property type="project" value="InterPro"/>
</dbReference>
<evidence type="ECO:0000256" key="3">
    <source>
        <dbReference type="ARBA" id="ARBA00022553"/>
    </source>
</evidence>
<proteinExistence type="predicted"/>
<keyword evidence="7" id="KW-0067">ATP-binding</keyword>
<dbReference type="InterPro" id="IPR036890">
    <property type="entry name" value="HATPase_C_sf"/>
</dbReference>
<evidence type="ECO:0000256" key="9">
    <source>
        <dbReference type="SAM" id="Phobius"/>
    </source>
</evidence>
<evidence type="ECO:0000256" key="1">
    <source>
        <dbReference type="ARBA" id="ARBA00000085"/>
    </source>
</evidence>
<dbReference type="Proteomes" id="UP000181998">
    <property type="component" value="Unassembled WGS sequence"/>
</dbReference>
<evidence type="ECO:0000313" key="12">
    <source>
        <dbReference type="EMBL" id="SDT84870.1"/>
    </source>
</evidence>
<dbReference type="GO" id="GO:0016020">
    <property type="term" value="C:membrane"/>
    <property type="evidence" value="ECO:0007669"/>
    <property type="project" value="InterPro"/>
</dbReference>
<sequence>MFFTKDVHKISIVGGLLLLGLTLTTGITVYNAMRQQIETVLGRGLTGALEGKALLFQTRIEKGIEDTRALALRPFIVQFMQDLNDNIDNESASNNLTRNVNSLTLIGFSAAAVYDRNNNVLSQVGVFSSNENPIIPLDTDENSKLIWDNVFVLRTTVNVFNQGNRIGRITTETRLPNLTRSFRDIQSIGKSVEFLICAKLSENRQAIACLINSPGSIRFTHLGVSYNKEGSVSPKEMALEGKNGVASAVDYRNVPVIEAYTSLPAFSIVMLLKLDQDELFMPINDKLKDITLYLVALILAEILLLNWFIRKLISSEKEAHQSKIKAEEYSIELTNKEKELRKRLKEITCLYEIRQEMELEVSIDGVCQKIFKHLIPALQFPHASIAEILINDKRYVSQDYDKNQNIEAHSTNIIEIIKPVRSSDRKSIFNFFIHSDIYINHKNHGYLRVYYTQDAQSSNTEEQKLIDAVASVLEGWIELRQVEEALVSVAEGQVHKIGQELHDNIGQQIAAVAFQASVLEVQTGDTNIPREKISELAASIALQTQNLVVNIKQLSKVLLPFELETNGLISALQTLATRISETYNVICKFTNNISDEDVGSVIALNMYRVAQEAINNAVIHGKARHISISLTIEESNEKLLHLTISDDGQGFDESESSSEEDLFSGMGIKIMHYRAKQLDGKLKILRRNVSGVEVHFIVPVNQGDN</sequence>
<keyword evidence="9" id="KW-0472">Membrane</keyword>
<evidence type="ECO:0000256" key="4">
    <source>
        <dbReference type="ARBA" id="ARBA00022679"/>
    </source>
</evidence>
<dbReference type="PANTHER" id="PTHR24421">
    <property type="entry name" value="NITRATE/NITRITE SENSOR PROTEIN NARX-RELATED"/>
    <property type="match status" value="1"/>
</dbReference>
<dbReference type="InterPro" id="IPR011712">
    <property type="entry name" value="Sig_transdc_His_kin_sub3_dim/P"/>
</dbReference>
<protein>
    <recommendedName>
        <fullName evidence="2">histidine kinase</fullName>
        <ecNumber evidence="2">2.7.13.3</ecNumber>
    </recommendedName>
</protein>
<dbReference type="EC" id="2.7.13.3" evidence="2"/>
<dbReference type="KEGG" id="nur:ATY38_00815"/>
<evidence type="ECO:0000313" key="14">
    <source>
        <dbReference type="EMBL" id="SOD16487.1"/>
    </source>
</evidence>
<feature type="transmembrane region" description="Helical" evidence="9">
    <location>
        <begin position="290"/>
        <end position="309"/>
    </location>
</feature>
<keyword evidence="5" id="KW-0547">Nucleotide-binding</keyword>
<dbReference type="Pfam" id="PF07730">
    <property type="entry name" value="HisKA_3"/>
    <property type="match status" value="1"/>
</dbReference>
<dbReference type="AlphaFoldDB" id="A0A0S3AFE3"/>
<evidence type="ECO:0000313" key="17">
    <source>
        <dbReference type="Proteomes" id="UP000219335"/>
    </source>
</evidence>
<dbReference type="Proteomes" id="UP000219335">
    <property type="component" value="Unassembled WGS sequence"/>
</dbReference>
<dbReference type="RefSeq" id="WP_062557620.1">
    <property type="nucleotide sequence ID" value="NZ_CP013341.1"/>
</dbReference>
<dbReference type="SUPFAM" id="SSF55874">
    <property type="entry name" value="ATPase domain of HSP90 chaperone/DNA topoisomerase II/histidine kinase"/>
    <property type="match status" value="1"/>
</dbReference>
<evidence type="ECO:0000313" key="11">
    <source>
        <dbReference type="EMBL" id="PTQ81576.1"/>
    </source>
</evidence>
<evidence type="ECO:0000256" key="8">
    <source>
        <dbReference type="ARBA" id="ARBA00023012"/>
    </source>
</evidence>
<reference evidence="11 18" key="4">
    <citation type="submission" date="2018-04" db="EMBL/GenBank/DDBJ databases">
        <title>Active sludge and wastewater microbial communities from Klosterneuburg, Austria.</title>
        <authorList>
            <person name="Wagner M."/>
        </authorList>
    </citation>
    <scope>NUCLEOTIDE SEQUENCE [LARGE SCALE GENOMIC DNA]</scope>
    <source>
        <strain evidence="11 18">Nm4</strain>
    </source>
</reference>
<accession>A0A0S3AFE3</accession>
<evidence type="ECO:0000256" key="5">
    <source>
        <dbReference type="ARBA" id="ARBA00022741"/>
    </source>
</evidence>
<dbReference type="InterPro" id="IPR003594">
    <property type="entry name" value="HATPase_dom"/>
</dbReference>